<reference evidence="10" key="1">
    <citation type="submission" date="2022-06" db="EMBL/GenBank/DDBJ databases">
        <title>Isolation of gut microbiota from human fecal samples.</title>
        <authorList>
            <person name="Pamer E.G."/>
            <person name="Barat B."/>
            <person name="Waligurski E."/>
            <person name="Medina S."/>
            <person name="Paddock L."/>
            <person name="Mostad J."/>
        </authorList>
    </citation>
    <scope>NUCLEOTIDE SEQUENCE</scope>
    <source>
        <strain evidence="10">DFI.9.91</strain>
    </source>
</reference>
<dbReference type="FunFam" id="1.20.1510.10:FF:000006">
    <property type="entry name" value="Divalent cation efflux transporter"/>
    <property type="match status" value="1"/>
</dbReference>
<gene>
    <name evidence="10" type="ORF">NE579_09080</name>
</gene>
<feature type="transmembrane region" description="Helical" evidence="7">
    <location>
        <begin position="129"/>
        <end position="151"/>
    </location>
</feature>
<dbReference type="SUPFAM" id="SSF160240">
    <property type="entry name" value="Cation efflux protein cytoplasmic domain-like"/>
    <property type="match status" value="1"/>
</dbReference>
<dbReference type="GO" id="GO:0008324">
    <property type="term" value="F:monoatomic cation transmembrane transporter activity"/>
    <property type="evidence" value="ECO:0007669"/>
    <property type="project" value="InterPro"/>
</dbReference>
<dbReference type="RefSeq" id="WP_256304018.1">
    <property type="nucleotide sequence ID" value="NZ_JANFYS010000017.1"/>
</dbReference>
<comment type="caution">
    <text evidence="10">The sequence shown here is derived from an EMBL/GenBank/DDBJ whole genome shotgun (WGS) entry which is preliminary data.</text>
</comment>
<evidence type="ECO:0000259" key="8">
    <source>
        <dbReference type="Pfam" id="PF01545"/>
    </source>
</evidence>
<name>A0AAW5JTX0_9FIRM</name>
<dbReference type="GO" id="GO:0016020">
    <property type="term" value="C:membrane"/>
    <property type="evidence" value="ECO:0007669"/>
    <property type="project" value="UniProtKB-SubCell"/>
</dbReference>
<evidence type="ECO:0000256" key="5">
    <source>
        <dbReference type="ARBA" id="ARBA00022989"/>
    </source>
</evidence>
<feature type="domain" description="Cation efflux protein transmembrane" evidence="8">
    <location>
        <begin position="32"/>
        <end position="223"/>
    </location>
</feature>
<evidence type="ECO:0000259" key="9">
    <source>
        <dbReference type="Pfam" id="PF16916"/>
    </source>
</evidence>
<comment type="subcellular location">
    <subcellularLocation>
        <location evidence="1">Membrane</location>
        <topology evidence="1">Multi-pass membrane protein</topology>
    </subcellularLocation>
</comment>
<evidence type="ECO:0000256" key="4">
    <source>
        <dbReference type="ARBA" id="ARBA00022692"/>
    </source>
</evidence>
<evidence type="ECO:0000256" key="7">
    <source>
        <dbReference type="SAM" id="Phobius"/>
    </source>
</evidence>
<sequence length="392" mass="42227">MTDWLVQRCIRRPEDGSDPAVRQAYGLLSGGVGIVLNLLLSAGKFVAGVLTGSIAVTADAFNNLSDAGSSVVTLVGFRMAAKRADDDHPFGHGRIEYLSGLAVAVAILVVGLELAKSSLEKDLHPVEVAFSWLSVGILCASILVKLWMFFFNRNLSRRIGSAAMMATATDSLSDAAATSAVLLGTLVGHFADLYIDGWVGVLVAVFILRAGWGAAKDTLDPLLGQSPDPELVRGIQETVLGRPEIVGMHDLVVHDYGPGRCMASLHAEVPMDADILVIHDVIDNLERELRRKLGVEVVIHMDPIAVGDPRTDALKAQVTELVRRIDPDMTIHDFRMTAGPEHTNLIFDVAVPYHCRLEDEQVQEAIGAAVKALPGNYYTVVSVDHVYADHKG</sequence>
<dbReference type="Proteomes" id="UP001204562">
    <property type="component" value="Unassembled WGS sequence"/>
</dbReference>
<dbReference type="NCBIfam" id="TIGR01297">
    <property type="entry name" value="CDF"/>
    <property type="match status" value="1"/>
</dbReference>
<feature type="transmembrane region" description="Helical" evidence="7">
    <location>
        <begin position="20"/>
        <end position="40"/>
    </location>
</feature>
<evidence type="ECO:0000256" key="1">
    <source>
        <dbReference type="ARBA" id="ARBA00004141"/>
    </source>
</evidence>
<dbReference type="InterPro" id="IPR002524">
    <property type="entry name" value="Cation_efflux"/>
</dbReference>
<keyword evidence="3" id="KW-0813">Transport</keyword>
<feature type="domain" description="Cation efflux protein cytoplasmic" evidence="9">
    <location>
        <begin position="227"/>
        <end position="303"/>
    </location>
</feature>
<dbReference type="InterPro" id="IPR058533">
    <property type="entry name" value="Cation_efflux_TM"/>
</dbReference>
<dbReference type="Pfam" id="PF01545">
    <property type="entry name" value="Cation_efflux"/>
    <property type="match status" value="1"/>
</dbReference>
<evidence type="ECO:0000256" key="2">
    <source>
        <dbReference type="ARBA" id="ARBA00008114"/>
    </source>
</evidence>
<keyword evidence="6 7" id="KW-0472">Membrane</keyword>
<dbReference type="Gene3D" id="3.30.70.1350">
    <property type="entry name" value="Cation efflux protein, cytoplasmic domain"/>
    <property type="match status" value="1"/>
</dbReference>
<proteinExistence type="inferred from homology"/>
<dbReference type="AlphaFoldDB" id="A0AAW5JTX0"/>
<evidence type="ECO:0000313" key="11">
    <source>
        <dbReference type="Proteomes" id="UP001204562"/>
    </source>
</evidence>
<dbReference type="EMBL" id="JANFYS010000017">
    <property type="protein sequence ID" value="MCQ4770615.1"/>
    <property type="molecule type" value="Genomic_DNA"/>
</dbReference>
<keyword evidence="4 7" id="KW-0812">Transmembrane</keyword>
<dbReference type="Pfam" id="PF16916">
    <property type="entry name" value="ZT_dimer"/>
    <property type="match status" value="1"/>
</dbReference>
<dbReference type="PANTHER" id="PTHR43840:SF15">
    <property type="entry name" value="MITOCHONDRIAL METAL TRANSPORTER 1-RELATED"/>
    <property type="match status" value="1"/>
</dbReference>
<comment type="similarity">
    <text evidence="2">Belongs to the cation diffusion facilitator (CDF) transporter (TC 2.A.4) family.</text>
</comment>
<evidence type="ECO:0000256" key="3">
    <source>
        <dbReference type="ARBA" id="ARBA00022448"/>
    </source>
</evidence>
<dbReference type="SUPFAM" id="SSF161111">
    <property type="entry name" value="Cation efflux protein transmembrane domain-like"/>
    <property type="match status" value="1"/>
</dbReference>
<dbReference type="InterPro" id="IPR027469">
    <property type="entry name" value="Cation_efflux_TMD_sf"/>
</dbReference>
<feature type="transmembrane region" description="Helical" evidence="7">
    <location>
        <begin position="97"/>
        <end position="117"/>
    </location>
</feature>
<keyword evidence="5 7" id="KW-1133">Transmembrane helix</keyword>
<dbReference type="InterPro" id="IPR050291">
    <property type="entry name" value="CDF_Transporter"/>
</dbReference>
<dbReference type="Gene3D" id="1.20.1510.10">
    <property type="entry name" value="Cation efflux protein transmembrane domain"/>
    <property type="match status" value="1"/>
</dbReference>
<protein>
    <submittedName>
        <fullName evidence="10">Cation diffusion facilitator family transporter</fullName>
    </submittedName>
</protein>
<dbReference type="InterPro" id="IPR027470">
    <property type="entry name" value="Cation_efflux_CTD"/>
</dbReference>
<accession>A0AAW5JTX0</accession>
<evidence type="ECO:0000313" key="10">
    <source>
        <dbReference type="EMBL" id="MCQ4770615.1"/>
    </source>
</evidence>
<organism evidence="10 11">
    <name type="scientific">Intestinimonas massiliensis</name>
    <name type="common">ex Afouda et al. 2020</name>
    <dbReference type="NCBI Taxonomy" id="1673721"/>
    <lineage>
        <taxon>Bacteria</taxon>
        <taxon>Bacillati</taxon>
        <taxon>Bacillota</taxon>
        <taxon>Clostridia</taxon>
        <taxon>Eubacteriales</taxon>
        <taxon>Intestinimonas</taxon>
    </lineage>
</organism>
<dbReference type="PANTHER" id="PTHR43840">
    <property type="entry name" value="MITOCHONDRIAL METAL TRANSPORTER 1-RELATED"/>
    <property type="match status" value="1"/>
</dbReference>
<dbReference type="InterPro" id="IPR036837">
    <property type="entry name" value="Cation_efflux_CTD_sf"/>
</dbReference>
<evidence type="ECO:0000256" key="6">
    <source>
        <dbReference type="ARBA" id="ARBA00023136"/>
    </source>
</evidence>